<organism evidence="8 9">
    <name type="scientific">Geodermatophilus sabuli</name>
    <dbReference type="NCBI Taxonomy" id="1564158"/>
    <lineage>
        <taxon>Bacteria</taxon>
        <taxon>Bacillati</taxon>
        <taxon>Actinomycetota</taxon>
        <taxon>Actinomycetes</taxon>
        <taxon>Geodermatophilales</taxon>
        <taxon>Geodermatophilaceae</taxon>
        <taxon>Geodermatophilus</taxon>
    </lineage>
</organism>
<dbReference type="Proteomes" id="UP000219514">
    <property type="component" value="Unassembled WGS sequence"/>
</dbReference>
<dbReference type="OrthoDB" id="9808136at2"/>
<dbReference type="GO" id="GO:0022857">
    <property type="term" value="F:transmembrane transporter activity"/>
    <property type="evidence" value="ECO:0007669"/>
    <property type="project" value="InterPro"/>
</dbReference>
<feature type="transmembrane region" description="Helical" evidence="7">
    <location>
        <begin position="182"/>
        <end position="211"/>
    </location>
</feature>
<accession>A0A285EFH6</accession>
<proteinExistence type="predicted"/>
<evidence type="ECO:0000313" key="9">
    <source>
        <dbReference type="Proteomes" id="UP000219514"/>
    </source>
</evidence>
<reference evidence="8 9" key="1">
    <citation type="submission" date="2017-09" db="EMBL/GenBank/DDBJ databases">
        <authorList>
            <person name="Ehlers B."/>
            <person name="Leendertz F.H."/>
        </authorList>
    </citation>
    <scope>NUCLEOTIDE SEQUENCE [LARGE SCALE GENOMIC DNA]</scope>
    <source>
        <strain evidence="8 9">DSM 46844</strain>
    </source>
</reference>
<dbReference type="PANTHER" id="PTHR32196:SF72">
    <property type="entry name" value="RIBOSE IMPORT PERMEASE PROTEIN RBSC"/>
    <property type="match status" value="1"/>
</dbReference>
<feature type="region of interest" description="Disordered" evidence="6">
    <location>
        <begin position="1"/>
        <end position="26"/>
    </location>
</feature>
<feature type="transmembrane region" description="Helical" evidence="7">
    <location>
        <begin position="40"/>
        <end position="58"/>
    </location>
</feature>
<dbReference type="EMBL" id="OBDO01000008">
    <property type="protein sequence ID" value="SNX97805.1"/>
    <property type="molecule type" value="Genomic_DNA"/>
</dbReference>
<evidence type="ECO:0000256" key="3">
    <source>
        <dbReference type="ARBA" id="ARBA00022692"/>
    </source>
</evidence>
<keyword evidence="5 7" id="KW-0472">Membrane</keyword>
<evidence type="ECO:0000256" key="4">
    <source>
        <dbReference type="ARBA" id="ARBA00022989"/>
    </source>
</evidence>
<evidence type="ECO:0000313" key="8">
    <source>
        <dbReference type="EMBL" id="SNX97805.1"/>
    </source>
</evidence>
<feature type="transmembrane region" description="Helical" evidence="7">
    <location>
        <begin position="273"/>
        <end position="290"/>
    </location>
</feature>
<dbReference type="GO" id="GO:0005886">
    <property type="term" value="C:plasma membrane"/>
    <property type="evidence" value="ECO:0007669"/>
    <property type="project" value="UniProtKB-SubCell"/>
</dbReference>
<sequence>MSGSTTAAGVGASQEPAGTTAGRGSSRGPGFLAGPVGRNLGLVIALAVLCVVGAITAPDQFLDVDNVLTILRLASVIGVVSIGMTFVIIGGGIDLSVGALVALSSVWATTLATQQMAEDVHWIVMVFTALAVGAGAGLVNGVVIAYGKLVAFIATLAMLAAARGLAEIIANRRTQIVQDRDFLAFFSGDVLGVPTLVIIFALVALAGWVLLNRTTFGRRTFAVGGNAEAARLAGIRVQRHTMWLYVLSGLTCGIAAVMLMARTTTGSSTHGTLYELDAIAAVVIGGTLLIGGRGTIVGTVLGVLIFTTLGNVFTLNNLSSSAQAVARGVIIVVAVLLQMRLATGNFSLGRLGRGPGAPAATGAPAGTVSGGSVPGGPGGTPPGGAPERPQT</sequence>
<evidence type="ECO:0000256" key="2">
    <source>
        <dbReference type="ARBA" id="ARBA00022475"/>
    </source>
</evidence>
<feature type="transmembrane region" description="Helical" evidence="7">
    <location>
        <begin position="95"/>
        <end position="113"/>
    </location>
</feature>
<keyword evidence="9" id="KW-1185">Reference proteome</keyword>
<dbReference type="AlphaFoldDB" id="A0A285EFH6"/>
<keyword evidence="2" id="KW-1003">Cell membrane</keyword>
<feature type="transmembrane region" description="Helical" evidence="7">
    <location>
        <begin position="120"/>
        <end position="143"/>
    </location>
</feature>
<feature type="transmembrane region" description="Helical" evidence="7">
    <location>
        <begin position="325"/>
        <end position="343"/>
    </location>
</feature>
<keyword evidence="3 7" id="KW-0812">Transmembrane</keyword>
<dbReference type="RefSeq" id="WP_097207746.1">
    <property type="nucleotide sequence ID" value="NZ_JACHXB010000007.1"/>
</dbReference>
<feature type="transmembrane region" description="Helical" evidence="7">
    <location>
        <begin position="149"/>
        <end position="170"/>
    </location>
</feature>
<gene>
    <name evidence="8" type="ORF">SAMN06893097_108170</name>
</gene>
<feature type="region of interest" description="Disordered" evidence="6">
    <location>
        <begin position="356"/>
        <end position="391"/>
    </location>
</feature>
<dbReference type="Pfam" id="PF02653">
    <property type="entry name" value="BPD_transp_2"/>
    <property type="match status" value="1"/>
</dbReference>
<evidence type="ECO:0000256" key="7">
    <source>
        <dbReference type="SAM" id="Phobius"/>
    </source>
</evidence>
<name>A0A285EFH6_9ACTN</name>
<evidence type="ECO:0000256" key="6">
    <source>
        <dbReference type="SAM" id="MobiDB-lite"/>
    </source>
</evidence>
<protein>
    <submittedName>
        <fullName evidence="8">Monosaccharide ABC transporter membrane protein, CUT2 family</fullName>
    </submittedName>
</protein>
<evidence type="ECO:0000256" key="1">
    <source>
        <dbReference type="ARBA" id="ARBA00004651"/>
    </source>
</evidence>
<dbReference type="InterPro" id="IPR001851">
    <property type="entry name" value="ABC_transp_permease"/>
</dbReference>
<evidence type="ECO:0000256" key="5">
    <source>
        <dbReference type="ARBA" id="ARBA00023136"/>
    </source>
</evidence>
<feature type="transmembrane region" description="Helical" evidence="7">
    <location>
        <begin position="242"/>
        <end position="261"/>
    </location>
</feature>
<dbReference type="PANTHER" id="PTHR32196">
    <property type="entry name" value="ABC TRANSPORTER PERMEASE PROTEIN YPHD-RELATED-RELATED"/>
    <property type="match status" value="1"/>
</dbReference>
<keyword evidence="4 7" id="KW-1133">Transmembrane helix</keyword>
<dbReference type="CDD" id="cd06579">
    <property type="entry name" value="TM_PBP1_transp_AraH_like"/>
    <property type="match status" value="1"/>
</dbReference>
<feature type="compositionally biased region" description="Gly residues" evidence="6">
    <location>
        <begin position="368"/>
        <end position="378"/>
    </location>
</feature>
<feature type="transmembrane region" description="Helical" evidence="7">
    <location>
        <begin position="70"/>
        <end position="89"/>
    </location>
</feature>
<comment type="subcellular location">
    <subcellularLocation>
        <location evidence="1">Cell membrane</location>
        <topology evidence="1">Multi-pass membrane protein</topology>
    </subcellularLocation>
</comment>
<feature type="compositionally biased region" description="Low complexity" evidence="6">
    <location>
        <begin position="356"/>
        <end position="367"/>
    </location>
</feature>